<evidence type="ECO:0000256" key="1">
    <source>
        <dbReference type="ARBA" id="ARBA00022679"/>
    </source>
</evidence>
<dbReference type="Proteomes" id="UP001238179">
    <property type="component" value="Chromosome"/>
</dbReference>
<sequence>MRLHVLTLLSCLAVPGPAAPVQDPLPARLEEARKAADPARALALAEALNEQVEPIHVESLFLLASAYARLGNRPKAYEWLQRAVDAGFWDVDAIREGEAFKAFRGEPRLKALARQAWAKGYLSMLERKERAAFQKPERILASLAFRPGERVADVGAGSGYFTVPVARAVGPTGSVLAVDILQDMLDYVERRAQAEQLTNIKLLRSRADDPMLPAAGADTILLVDVLHYVKERTPFAVKLKAGLAPGGRIVVIDYIPKPMSERPWGPSVDQQFSRDTMDREMAAAGLKRVQAFDYLPEQWFAVYGAE</sequence>
<dbReference type="Pfam" id="PF13649">
    <property type="entry name" value="Methyltransf_25"/>
    <property type="match status" value="1"/>
</dbReference>
<dbReference type="KEGG" id="msil:METEAL_17220"/>
<reference evidence="4" key="1">
    <citation type="journal article" date="2023" name="Int. J. Syst. Evol. Microbiol.">
        <title>Mesoterricola silvestris gen. nov., sp. nov., Mesoterricola sediminis sp. nov., Geothrix oryzae sp. nov., Geothrix edaphica sp. nov., Geothrix rubra sp. nov., and Geothrix limicola sp. nov., six novel members of Acidobacteriota isolated from soils.</title>
        <authorList>
            <person name="Itoh H."/>
            <person name="Sugisawa Y."/>
            <person name="Mise K."/>
            <person name="Xu Z."/>
            <person name="Kuniyasu M."/>
            <person name="Ushijima N."/>
            <person name="Kawano K."/>
            <person name="Kobayashi E."/>
            <person name="Shiratori Y."/>
            <person name="Masuda Y."/>
            <person name="Senoo K."/>
        </authorList>
    </citation>
    <scope>NUCLEOTIDE SEQUENCE [LARGE SCALE GENOMIC DNA]</scope>
    <source>
        <strain evidence="4">W79</strain>
    </source>
</reference>
<gene>
    <name evidence="3" type="ORF">METEAL_17220</name>
</gene>
<dbReference type="NCBIfam" id="NF047558">
    <property type="entry name" value="TPR_END_plus"/>
    <property type="match status" value="1"/>
</dbReference>
<dbReference type="CDD" id="cd02440">
    <property type="entry name" value="AdoMet_MTases"/>
    <property type="match status" value="1"/>
</dbReference>
<name>A0AA48KBI1_9BACT</name>
<accession>A0AA48KBI1</accession>
<evidence type="ECO:0000313" key="4">
    <source>
        <dbReference type="Proteomes" id="UP001238179"/>
    </source>
</evidence>
<dbReference type="SUPFAM" id="SSF53335">
    <property type="entry name" value="S-adenosyl-L-methionine-dependent methyltransferases"/>
    <property type="match status" value="1"/>
</dbReference>
<dbReference type="GO" id="GO:0016740">
    <property type="term" value="F:transferase activity"/>
    <property type="evidence" value="ECO:0007669"/>
    <property type="project" value="UniProtKB-KW"/>
</dbReference>
<evidence type="ECO:0000259" key="2">
    <source>
        <dbReference type="Pfam" id="PF13649"/>
    </source>
</evidence>
<dbReference type="InterPro" id="IPR029063">
    <property type="entry name" value="SAM-dependent_MTases_sf"/>
</dbReference>
<evidence type="ECO:0000313" key="3">
    <source>
        <dbReference type="EMBL" id="BDU72548.1"/>
    </source>
</evidence>
<keyword evidence="4" id="KW-1185">Reference proteome</keyword>
<dbReference type="InterPro" id="IPR041698">
    <property type="entry name" value="Methyltransf_25"/>
</dbReference>
<organism evidence="3 4">
    <name type="scientific">Mesoterricola silvestris</name>
    <dbReference type="NCBI Taxonomy" id="2927979"/>
    <lineage>
        <taxon>Bacteria</taxon>
        <taxon>Pseudomonadati</taxon>
        <taxon>Acidobacteriota</taxon>
        <taxon>Holophagae</taxon>
        <taxon>Holophagales</taxon>
        <taxon>Holophagaceae</taxon>
        <taxon>Mesoterricola</taxon>
    </lineage>
</organism>
<proteinExistence type="predicted"/>
<dbReference type="PANTHER" id="PTHR43861">
    <property type="entry name" value="TRANS-ACONITATE 2-METHYLTRANSFERASE-RELATED"/>
    <property type="match status" value="1"/>
</dbReference>
<dbReference type="AlphaFoldDB" id="A0AA48KBI1"/>
<dbReference type="Gene3D" id="3.40.50.150">
    <property type="entry name" value="Vaccinia Virus protein VP39"/>
    <property type="match status" value="1"/>
</dbReference>
<dbReference type="EMBL" id="AP027080">
    <property type="protein sequence ID" value="BDU72548.1"/>
    <property type="molecule type" value="Genomic_DNA"/>
</dbReference>
<feature type="domain" description="Methyltransferase" evidence="2">
    <location>
        <begin position="151"/>
        <end position="247"/>
    </location>
</feature>
<dbReference type="RefSeq" id="WP_316415461.1">
    <property type="nucleotide sequence ID" value="NZ_AP027080.1"/>
</dbReference>
<keyword evidence="1" id="KW-0808">Transferase</keyword>
<protein>
    <recommendedName>
        <fullName evidence="2">Methyltransferase domain-containing protein</fullName>
    </recommendedName>
</protein>